<organism evidence="1 2">
    <name type="scientific">Trichostrongylus colubriformis</name>
    <name type="common">Black scour worm</name>
    <dbReference type="NCBI Taxonomy" id="6319"/>
    <lineage>
        <taxon>Eukaryota</taxon>
        <taxon>Metazoa</taxon>
        <taxon>Ecdysozoa</taxon>
        <taxon>Nematoda</taxon>
        <taxon>Chromadorea</taxon>
        <taxon>Rhabditida</taxon>
        <taxon>Rhabditina</taxon>
        <taxon>Rhabditomorpha</taxon>
        <taxon>Strongyloidea</taxon>
        <taxon>Trichostrongylidae</taxon>
        <taxon>Trichostrongylus</taxon>
    </lineage>
</organism>
<reference evidence="1 2" key="1">
    <citation type="submission" date="2019-10" db="EMBL/GenBank/DDBJ databases">
        <title>Assembly and Annotation for the nematode Trichostrongylus colubriformis.</title>
        <authorList>
            <person name="Martin J."/>
        </authorList>
    </citation>
    <scope>NUCLEOTIDE SEQUENCE [LARGE SCALE GENOMIC DNA]</scope>
    <source>
        <strain evidence="1">G859</strain>
        <tissue evidence="1">Whole worm</tissue>
    </source>
</reference>
<proteinExistence type="predicted"/>
<comment type="caution">
    <text evidence="1">The sequence shown here is derived from an EMBL/GenBank/DDBJ whole genome shotgun (WGS) entry which is preliminary data.</text>
</comment>
<dbReference type="EMBL" id="WIXE01025098">
    <property type="protein sequence ID" value="KAK5965007.1"/>
    <property type="molecule type" value="Genomic_DNA"/>
</dbReference>
<keyword evidence="2" id="KW-1185">Reference proteome</keyword>
<evidence type="ECO:0000313" key="2">
    <source>
        <dbReference type="Proteomes" id="UP001331761"/>
    </source>
</evidence>
<protein>
    <submittedName>
        <fullName evidence="1">Uncharacterized protein</fullName>
    </submittedName>
</protein>
<gene>
    <name evidence="1" type="ORF">GCK32_016615</name>
</gene>
<name>A0AAN8EZT1_TRICO</name>
<accession>A0AAN8EZT1</accession>
<evidence type="ECO:0000313" key="1">
    <source>
        <dbReference type="EMBL" id="KAK5965007.1"/>
    </source>
</evidence>
<sequence length="76" mass="8948">MMITRSWRLEEHPLWYKNVREAGPSGETPANFDDLVPFGKWERPTVKQFGRKERICGAVMNQDVYDMYSMKSYGTN</sequence>
<dbReference type="AlphaFoldDB" id="A0AAN8EZT1"/>
<dbReference type="Proteomes" id="UP001331761">
    <property type="component" value="Unassembled WGS sequence"/>
</dbReference>